<evidence type="ECO:0000256" key="3">
    <source>
        <dbReference type="ARBA" id="ARBA00020170"/>
    </source>
</evidence>
<dbReference type="Pfam" id="PF02463">
    <property type="entry name" value="SMC_N"/>
    <property type="match status" value="1"/>
</dbReference>
<dbReference type="Gene3D" id="1.20.1050.90">
    <property type="entry name" value="RecF/RecN/SMC, N-terminal domain"/>
    <property type="match status" value="1"/>
</dbReference>
<dbReference type="PANTHER" id="PTHR32182">
    <property type="entry name" value="DNA REPLICATION AND REPAIR PROTEIN RECF"/>
    <property type="match status" value="1"/>
</dbReference>
<sequence>MKLLSLRLQNFRNYTDFVFEPDGLTVLVGKNGVGKTNIIEAIRFLTIFKSYRSKKQIEVIKWSEDWMRLEGRAKIANKNRTLEMYQDKTQKVAKIDKVNKNITQMIGLFRSVLFAPEDLSLVQGAPGLRRKWWDIVLSQKDRKYLKKLVMYYKVLKNRNHLLLKIFSGLANQDELDYWDNQLVENGEFLQKTRRTFTEHFNKSASHYYHTVSSEQQNLQINLKIKDISLPLLKERLNFDIKMRATTAGPHLDDFYFELGGRDLATFGSRGEFRSVILVSKIIEADFLREENDLPVILLDDILSELDQKRRNHLFEMFGEHQVIMTTTDAAGIEEKVRKGAKIVELN</sequence>
<evidence type="ECO:0000256" key="6">
    <source>
        <dbReference type="ARBA" id="ARBA00022741"/>
    </source>
</evidence>
<evidence type="ECO:0000259" key="11">
    <source>
        <dbReference type="Pfam" id="PF02463"/>
    </source>
</evidence>
<dbReference type="GO" id="GO:0009432">
    <property type="term" value="P:SOS response"/>
    <property type="evidence" value="ECO:0007669"/>
    <property type="project" value="UniProtKB-UniRule"/>
</dbReference>
<dbReference type="GO" id="GO:0006260">
    <property type="term" value="P:DNA replication"/>
    <property type="evidence" value="ECO:0007669"/>
    <property type="project" value="UniProtKB-UniRule"/>
</dbReference>
<dbReference type="EMBL" id="VMGK01000011">
    <property type="protein sequence ID" value="TSC92895.1"/>
    <property type="molecule type" value="Genomic_DNA"/>
</dbReference>
<dbReference type="InterPro" id="IPR001238">
    <property type="entry name" value="DNA-binding_RecF"/>
</dbReference>
<keyword evidence="4 9" id="KW-0963">Cytoplasm</keyword>
<dbReference type="NCBIfam" id="TIGR00611">
    <property type="entry name" value="recf"/>
    <property type="match status" value="1"/>
</dbReference>
<dbReference type="GO" id="GO:0005737">
    <property type="term" value="C:cytoplasm"/>
    <property type="evidence" value="ECO:0007669"/>
    <property type="project" value="UniProtKB-SubCell"/>
</dbReference>
<keyword evidence="6 9" id="KW-0547">Nucleotide-binding</keyword>
<evidence type="ECO:0000256" key="7">
    <source>
        <dbReference type="ARBA" id="ARBA00022840"/>
    </source>
</evidence>
<dbReference type="HAMAP" id="MF_00365">
    <property type="entry name" value="RecF"/>
    <property type="match status" value="1"/>
</dbReference>
<dbReference type="GO" id="GO:0005524">
    <property type="term" value="F:ATP binding"/>
    <property type="evidence" value="ECO:0007669"/>
    <property type="project" value="UniProtKB-UniRule"/>
</dbReference>
<gene>
    <name evidence="9" type="primary">recF</name>
    <name evidence="12" type="ORF">CEN89_413</name>
</gene>
<evidence type="ECO:0000313" key="13">
    <source>
        <dbReference type="Proteomes" id="UP000315689"/>
    </source>
</evidence>
<keyword evidence="8 9" id="KW-0238">DNA-binding</keyword>
<keyword evidence="9 10" id="KW-0234">DNA repair</keyword>
<dbReference type="SUPFAM" id="SSF52540">
    <property type="entry name" value="P-loop containing nucleoside triphosphate hydrolases"/>
    <property type="match status" value="1"/>
</dbReference>
<keyword evidence="9 10" id="KW-0742">SOS response</keyword>
<evidence type="ECO:0000256" key="2">
    <source>
        <dbReference type="ARBA" id="ARBA00008016"/>
    </source>
</evidence>
<dbReference type="InterPro" id="IPR027417">
    <property type="entry name" value="P-loop_NTPase"/>
</dbReference>
<dbReference type="InterPro" id="IPR018078">
    <property type="entry name" value="DNA-binding_RecF_CS"/>
</dbReference>
<organism evidence="12 13">
    <name type="scientific">Candidatus Berkelbacteria bacterium Licking1014_7</name>
    <dbReference type="NCBI Taxonomy" id="2017147"/>
    <lineage>
        <taxon>Bacteria</taxon>
        <taxon>Candidatus Berkelbacteria</taxon>
    </lineage>
</organism>
<evidence type="ECO:0000256" key="5">
    <source>
        <dbReference type="ARBA" id="ARBA00022705"/>
    </source>
</evidence>
<evidence type="ECO:0000256" key="9">
    <source>
        <dbReference type="HAMAP-Rule" id="MF_00365"/>
    </source>
</evidence>
<evidence type="ECO:0000256" key="8">
    <source>
        <dbReference type="ARBA" id="ARBA00023125"/>
    </source>
</evidence>
<protein>
    <recommendedName>
        <fullName evidence="3 9">DNA replication and repair protein RecF</fullName>
    </recommendedName>
</protein>
<dbReference type="GO" id="GO:0000731">
    <property type="term" value="P:DNA synthesis involved in DNA repair"/>
    <property type="evidence" value="ECO:0007669"/>
    <property type="project" value="TreeGrafter"/>
</dbReference>
<feature type="binding site" evidence="9">
    <location>
        <begin position="29"/>
        <end position="36"/>
    </location>
    <ligand>
        <name>ATP</name>
        <dbReference type="ChEBI" id="CHEBI:30616"/>
    </ligand>
</feature>
<keyword evidence="9 10" id="KW-0227">DNA damage</keyword>
<evidence type="ECO:0000256" key="1">
    <source>
        <dbReference type="ARBA" id="ARBA00004496"/>
    </source>
</evidence>
<name>A0A554LJ35_9BACT</name>
<evidence type="ECO:0000256" key="10">
    <source>
        <dbReference type="RuleBase" id="RU000578"/>
    </source>
</evidence>
<evidence type="ECO:0000256" key="4">
    <source>
        <dbReference type="ARBA" id="ARBA00022490"/>
    </source>
</evidence>
<dbReference type="InterPro" id="IPR042174">
    <property type="entry name" value="RecF_2"/>
</dbReference>
<feature type="domain" description="RecF/RecN/SMC N-terminal" evidence="11">
    <location>
        <begin position="4"/>
        <end position="332"/>
    </location>
</feature>
<dbReference type="GO" id="GO:0006302">
    <property type="term" value="P:double-strand break repair"/>
    <property type="evidence" value="ECO:0007669"/>
    <property type="project" value="TreeGrafter"/>
</dbReference>
<accession>A0A554LJ35</accession>
<reference evidence="12 13" key="1">
    <citation type="submission" date="2017-07" db="EMBL/GenBank/DDBJ databases">
        <title>Mechanisms for carbon and nitrogen cycling indicate functional differentiation within the Candidate Phyla Radiation.</title>
        <authorList>
            <person name="Danczak R.E."/>
            <person name="Johnston M.D."/>
            <person name="Kenah C."/>
            <person name="Slattery M."/>
            <person name="Wrighton K.C."/>
            <person name="Wilkins M.J."/>
        </authorList>
    </citation>
    <scope>NUCLEOTIDE SEQUENCE [LARGE SCALE GENOMIC DNA]</scope>
    <source>
        <strain evidence="12">Licking1014_7</strain>
    </source>
</reference>
<comment type="subcellular location">
    <subcellularLocation>
        <location evidence="1 9 10">Cytoplasm</location>
    </subcellularLocation>
</comment>
<keyword evidence="7 9" id="KW-0067">ATP-binding</keyword>
<dbReference type="PROSITE" id="PS00618">
    <property type="entry name" value="RECF_2"/>
    <property type="match status" value="1"/>
</dbReference>
<dbReference type="GO" id="GO:0003697">
    <property type="term" value="F:single-stranded DNA binding"/>
    <property type="evidence" value="ECO:0007669"/>
    <property type="project" value="UniProtKB-UniRule"/>
</dbReference>
<proteinExistence type="inferred from homology"/>
<dbReference type="InterPro" id="IPR003395">
    <property type="entry name" value="RecF/RecN/SMC_N"/>
</dbReference>
<dbReference type="AlphaFoldDB" id="A0A554LJ35"/>
<dbReference type="PANTHER" id="PTHR32182:SF0">
    <property type="entry name" value="DNA REPLICATION AND REPAIR PROTEIN RECF"/>
    <property type="match status" value="1"/>
</dbReference>
<keyword evidence="5 9" id="KW-0235">DNA replication</keyword>
<comment type="similarity">
    <text evidence="2 9 10">Belongs to the RecF family.</text>
</comment>
<comment type="caution">
    <text evidence="12">The sequence shown here is derived from an EMBL/GenBank/DDBJ whole genome shotgun (WGS) entry which is preliminary data.</text>
</comment>
<evidence type="ECO:0000313" key="12">
    <source>
        <dbReference type="EMBL" id="TSC92895.1"/>
    </source>
</evidence>
<dbReference type="Proteomes" id="UP000315689">
    <property type="component" value="Unassembled WGS sequence"/>
</dbReference>
<comment type="function">
    <text evidence="9 10">The RecF protein is involved in DNA metabolism; it is required for DNA replication and normal SOS inducibility. RecF binds preferentially to single-stranded, linear DNA. It also seems to bind ATP.</text>
</comment>
<dbReference type="Gene3D" id="3.40.50.300">
    <property type="entry name" value="P-loop containing nucleotide triphosphate hydrolases"/>
    <property type="match status" value="1"/>
</dbReference>